<comment type="cofactor">
    <cofactor evidence="1 6">
        <name>FAD</name>
        <dbReference type="ChEBI" id="CHEBI:57692"/>
    </cofactor>
</comment>
<keyword evidence="3 6" id="KW-0285">Flavoprotein</keyword>
<evidence type="ECO:0000259" key="7">
    <source>
        <dbReference type="Pfam" id="PF00441"/>
    </source>
</evidence>
<evidence type="ECO:0000256" key="6">
    <source>
        <dbReference type="RuleBase" id="RU362125"/>
    </source>
</evidence>
<feature type="domain" description="Acyl-CoA dehydrogenase/oxidase N-terminal" evidence="9">
    <location>
        <begin position="8"/>
        <end position="119"/>
    </location>
</feature>
<dbReference type="PROSITE" id="PS00072">
    <property type="entry name" value="ACYL_COA_DH_1"/>
    <property type="match status" value="1"/>
</dbReference>
<dbReference type="PANTHER" id="PTHR43884:SF12">
    <property type="entry name" value="ISOVALERYL-COA DEHYDROGENASE, MITOCHONDRIAL-RELATED"/>
    <property type="match status" value="1"/>
</dbReference>
<dbReference type="PANTHER" id="PTHR43884">
    <property type="entry name" value="ACYL-COA DEHYDROGENASE"/>
    <property type="match status" value="1"/>
</dbReference>
<dbReference type="InterPro" id="IPR009100">
    <property type="entry name" value="AcylCoA_DH/oxidase_NM_dom_sf"/>
</dbReference>
<dbReference type="Pfam" id="PF02771">
    <property type="entry name" value="Acyl-CoA_dh_N"/>
    <property type="match status" value="1"/>
</dbReference>
<dbReference type="InterPro" id="IPR036250">
    <property type="entry name" value="AcylCo_DH-like_C"/>
</dbReference>
<evidence type="ECO:0000313" key="11">
    <source>
        <dbReference type="Proteomes" id="UP000243799"/>
    </source>
</evidence>
<sequence length="384" mass="41673">MIDFRLDDEYDALRKTVQDFAQNEVAPVIGGFYEREEFPYALVAKMGEMGLFGLPFAEEFGGMGGDYFALCLALEELARVDSSVAITLEAGVSLGAMPIYRFGTEEQKRRWLPALCSGEALGAFGLTEPGGGSDAGATRTTAKLVDGEWVINGSKSFITNSGTDITRLVTVTAVTGQKPDGRKEISAIILPSGTDGFAVAPKYSKVGWNASDTHELSFSDCRVPEENLLGERGRGYAQFLSILDEGRVAIAALSVGLAQGCVDECLRYVGEREAFGHKIGAYQAIQFKIADMEMRTHTARLAYYAAASKMLRGEPFKKEAAIAKLTASNAAMDNSREATQIFGGYGFMNEFPVGRFYRDAKILEIGEGTSEVQRMLIARELGLR</sequence>
<reference evidence="11" key="1">
    <citation type="submission" date="2016-10" db="EMBL/GenBank/DDBJ databases">
        <authorList>
            <person name="Varghese N."/>
            <person name="Submissions S."/>
        </authorList>
    </citation>
    <scope>NUCLEOTIDE SEQUENCE [LARGE SCALE GENOMIC DNA]</scope>
    <source>
        <strain evidence="11">CGMCC 4.3568</strain>
    </source>
</reference>
<evidence type="ECO:0000256" key="3">
    <source>
        <dbReference type="ARBA" id="ARBA00022630"/>
    </source>
</evidence>
<dbReference type="Proteomes" id="UP000243799">
    <property type="component" value="Unassembled WGS sequence"/>
</dbReference>
<dbReference type="SUPFAM" id="SSF56645">
    <property type="entry name" value="Acyl-CoA dehydrogenase NM domain-like"/>
    <property type="match status" value="1"/>
</dbReference>
<evidence type="ECO:0000259" key="9">
    <source>
        <dbReference type="Pfam" id="PF02771"/>
    </source>
</evidence>
<dbReference type="InterPro" id="IPR013786">
    <property type="entry name" value="AcylCoA_DH/ox_N"/>
</dbReference>
<evidence type="ECO:0000313" key="10">
    <source>
        <dbReference type="EMBL" id="SFB16896.1"/>
    </source>
</evidence>
<dbReference type="Pfam" id="PF02770">
    <property type="entry name" value="Acyl-CoA_dh_M"/>
    <property type="match status" value="1"/>
</dbReference>
<dbReference type="AlphaFoldDB" id="A0A1I0YVQ1"/>
<dbReference type="GO" id="GO:0003995">
    <property type="term" value="F:acyl-CoA dehydrogenase activity"/>
    <property type="evidence" value="ECO:0007669"/>
    <property type="project" value="InterPro"/>
</dbReference>
<evidence type="ECO:0000256" key="4">
    <source>
        <dbReference type="ARBA" id="ARBA00022827"/>
    </source>
</evidence>
<dbReference type="InterPro" id="IPR009075">
    <property type="entry name" value="AcylCo_DH/oxidase_C"/>
</dbReference>
<feature type="domain" description="Acyl-CoA oxidase/dehydrogenase middle" evidence="8">
    <location>
        <begin position="123"/>
        <end position="221"/>
    </location>
</feature>
<evidence type="ECO:0000256" key="2">
    <source>
        <dbReference type="ARBA" id="ARBA00009347"/>
    </source>
</evidence>
<keyword evidence="5 6" id="KW-0560">Oxidoreductase</keyword>
<dbReference type="SUPFAM" id="SSF47203">
    <property type="entry name" value="Acyl-CoA dehydrogenase C-terminal domain-like"/>
    <property type="match status" value="1"/>
</dbReference>
<dbReference type="PROSITE" id="PS00073">
    <property type="entry name" value="ACYL_COA_DH_2"/>
    <property type="match status" value="1"/>
</dbReference>
<comment type="similarity">
    <text evidence="2 6">Belongs to the acyl-CoA dehydrogenase family.</text>
</comment>
<gene>
    <name evidence="10" type="ORF">SAMN05216266_105336</name>
</gene>
<keyword evidence="4 6" id="KW-0274">FAD</keyword>
<dbReference type="InterPro" id="IPR006091">
    <property type="entry name" value="Acyl-CoA_Oxase/DH_mid-dom"/>
</dbReference>
<dbReference type="RefSeq" id="WP_091672650.1">
    <property type="nucleotide sequence ID" value="NZ_FOKG01000005.1"/>
</dbReference>
<dbReference type="InterPro" id="IPR037069">
    <property type="entry name" value="AcylCoA_DH/ox_N_sf"/>
</dbReference>
<keyword evidence="11" id="KW-1185">Reference proteome</keyword>
<dbReference type="Pfam" id="PF00441">
    <property type="entry name" value="Acyl-CoA_dh_1"/>
    <property type="match status" value="1"/>
</dbReference>
<dbReference type="InterPro" id="IPR046373">
    <property type="entry name" value="Acyl-CoA_Oxase/DH_mid-dom_sf"/>
</dbReference>
<evidence type="ECO:0000256" key="5">
    <source>
        <dbReference type="ARBA" id="ARBA00023002"/>
    </source>
</evidence>
<dbReference type="FunFam" id="1.10.540.10:FF:000002">
    <property type="entry name" value="Acyl-CoA dehydrogenase FadE19"/>
    <property type="match status" value="1"/>
</dbReference>
<dbReference type="OrthoDB" id="8876745at2"/>
<organism evidence="10 11">
    <name type="scientific">Amycolatopsis marina</name>
    <dbReference type="NCBI Taxonomy" id="490629"/>
    <lineage>
        <taxon>Bacteria</taxon>
        <taxon>Bacillati</taxon>
        <taxon>Actinomycetota</taxon>
        <taxon>Actinomycetes</taxon>
        <taxon>Pseudonocardiales</taxon>
        <taxon>Pseudonocardiaceae</taxon>
        <taxon>Amycolatopsis</taxon>
    </lineage>
</organism>
<dbReference type="PIRSF" id="PIRSF016578">
    <property type="entry name" value="HsaA"/>
    <property type="match status" value="1"/>
</dbReference>
<dbReference type="Gene3D" id="1.20.140.10">
    <property type="entry name" value="Butyryl-CoA Dehydrogenase, subunit A, domain 3"/>
    <property type="match status" value="1"/>
</dbReference>
<dbReference type="FunFam" id="1.20.140.10:FF:000001">
    <property type="entry name" value="Acyl-CoA dehydrogenase"/>
    <property type="match status" value="1"/>
</dbReference>
<dbReference type="Gene3D" id="2.40.110.10">
    <property type="entry name" value="Butyryl-CoA Dehydrogenase, subunit A, domain 2"/>
    <property type="match status" value="1"/>
</dbReference>
<proteinExistence type="inferred from homology"/>
<accession>A0A1I0YVQ1</accession>
<protein>
    <submittedName>
        <fullName evidence="10">Acyl-CoA dehydrogenase</fullName>
    </submittedName>
</protein>
<name>A0A1I0YVQ1_9PSEU</name>
<dbReference type="EMBL" id="FOKG01000005">
    <property type="protein sequence ID" value="SFB16896.1"/>
    <property type="molecule type" value="Genomic_DNA"/>
</dbReference>
<evidence type="ECO:0000256" key="1">
    <source>
        <dbReference type="ARBA" id="ARBA00001974"/>
    </source>
</evidence>
<dbReference type="GO" id="GO:0050660">
    <property type="term" value="F:flavin adenine dinucleotide binding"/>
    <property type="evidence" value="ECO:0007669"/>
    <property type="project" value="InterPro"/>
</dbReference>
<dbReference type="FunFam" id="2.40.110.10:FF:000009">
    <property type="entry name" value="Acyl-CoA dehydrogenase"/>
    <property type="match status" value="1"/>
</dbReference>
<dbReference type="InterPro" id="IPR006089">
    <property type="entry name" value="Acyl-CoA_DH_CS"/>
</dbReference>
<dbReference type="Gene3D" id="1.10.540.10">
    <property type="entry name" value="Acyl-CoA dehydrogenase/oxidase, N-terminal domain"/>
    <property type="match status" value="1"/>
</dbReference>
<feature type="domain" description="Acyl-CoA dehydrogenase/oxidase C-terminal" evidence="7">
    <location>
        <begin position="233"/>
        <end position="381"/>
    </location>
</feature>
<dbReference type="STRING" id="490629.SAMN05216266_105336"/>
<evidence type="ECO:0000259" key="8">
    <source>
        <dbReference type="Pfam" id="PF02770"/>
    </source>
</evidence>